<evidence type="ECO:0000256" key="2">
    <source>
        <dbReference type="SAM" id="Phobius"/>
    </source>
</evidence>
<sequence length="74" mass="8172">MRELDQEHEIDSPGNGEIGLHLLLFPLSILLCFLCTCWILGLEIDIQEAEQSPQGNINYPEPGEGAQGHDARSV</sequence>
<dbReference type="Proteomes" id="UP000001627">
    <property type="component" value="Chromosome"/>
</dbReference>
<feature type="transmembrane region" description="Helical" evidence="2">
    <location>
        <begin position="20"/>
        <end position="42"/>
    </location>
</feature>
<organism evidence="3 4">
    <name type="scientific">Neorickettsia risticii (strain Illinois)</name>
    <dbReference type="NCBI Taxonomy" id="434131"/>
    <lineage>
        <taxon>Bacteria</taxon>
        <taxon>Pseudomonadati</taxon>
        <taxon>Pseudomonadota</taxon>
        <taxon>Alphaproteobacteria</taxon>
        <taxon>Rickettsiales</taxon>
        <taxon>Anaplasmataceae</taxon>
        <taxon>Neorickettsia</taxon>
    </lineage>
</organism>
<keyword evidence="2" id="KW-0472">Membrane</keyword>
<dbReference type="AlphaFoldDB" id="C6V5E1"/>
<name>C6V5E1_NEORI</name>
<dbReference type="KEGG" id="nri:NRI_0632"/>
<keyword evidence="4" id="KW-1185">Reference proteome</keyword>
<dbReference type="EMBL" id="CP001431">
    <property type="protein sequence ID" value="ACT69608.1"/>
    <property type="molecule type" value="Genomic_DNA"/>
</dbReference>
<feature type="region of interest" description="Disordered" evidence="1">
    <location>
        <begin position="53"/>
        <end position="74"/>
    </location>
</feature>
<evidence type="ECO:0000313" key="3">
    <source>
        <dbReference type="EMBL" id="ACT69608.1"/>
    </source>
</evidence>
<evidence type="ECO:0000313" key="4">
    <source>
        <dbReference type="Proteomes" id="UP000001627"/>
    </source>
</evidence>
<dbReference type="HOGENOM" id="CLU_2684112_0_0_5"/>
<protein>
    <submittedName>
        <fullName evidence="3">Uncharacterized protein</fullName>
    </submittedName>
</protein>
<keyword evidence="2" id="KW-1133">Transmembrane helix</keyword>
<accession>C6V5E1</accession>
<gene>
    <name evidence="3" type="ordered locus">NRI_0632</name>
</gene>
<keyword evidence="2" id="KW-0812">Transmembrane</keyword>
<reference evidence="3 4" key="1">
    <citation type="journal article" date="2009" name="Nucleic Acids Res.">
        <title>Analysis of complete genome sequence of Neorickettsia risticii: causative agent of Potomac horse fever.</title>
        <authorList>
            <person name="Lin M."/>
            <person name="Zhang C."/>
            <person name="Gibson K."/>
            <person name="Rikihisa Y."/>
        </authorList>
    </citation>
    <scope>NUCLEOTIDE SEQUENCE [LARGE SCALE GENOMIC DNA]</scope>
    <source>
        <strain evidence="3 4">Illinois</strain>
    </source>
</reference>
<dbReference type="STRING" id="434131.NRI_0632"/>
<proteinExistence type="predicted"/>
<evidence type="ECO:0000256" key="1">
    <source>
        <dbReference type="SAM" id="MobiDB-lite"/>
    </source>
</evidence>